<feature type="coiled-coil region" evidence="1">
    <location>
        <begin position="277"/>
        <end position="311"/>
    </location>
</feature>
<feature type="coiled-coil region" evidence="1">
    <location>
        <begin position="11"/>
        <end position="45"/>
    </location>
</feature>
<dbReference type="STRING" id="1397694.GCA_000702585_00145"/>
<protein>
    <submittedName>
        <fullName evidence="2">Uncharacterized protein</fullName>
    </submittedName>
</protein>
<proteinExistence type="predicted"/>
<feature type="coiled-coil region" evidence="1">
    <location>
        <begin position="83"/>
        <end position="117"/>
    </location>
</feature>
<dbReference type="AlphaFoldDB" id="A0A377FWV1"/>
<dbReference type="EMBL" id="UGGP01000001">
    <property type="protein sequence ID" value="STO09301.1"/>
    <property type="molecule type" value="Genomic_DNA"/>
</dbReference>
<name>A0A377FWV1_9BACL</name>
<dbReference type="Proteomes" id="UP000254060">
    <property type="component" value="Unassembled WGS sequence"/>
</dbReference>
<dbReference type="RefSeq" id="WP_029333752.1">
    <property type="nucleotide sequence ID" value="NZ_UGGP01000001.1"/>
</dbReference>
<accession>A0A377FWV1</accession>
<dbReference type="OrthoDB" id="3540923at2"/>
<evidence type="ECO:0000313" key="3">
    <source>
        <dbReference type="Proteomes" id="UP000254060"/>
    </source>
</evidence>
<evidence type="ECO:0000256" key="1">
    <source>
        <dbReference type="SAM" id="Coils"/>
    </source>
</evidence>
<feature type="coiled-coil region" evidence="1">
    <location>
        <begin position="207"/>
        <end position="234"/>
    </location>
</feature>
<gene>
    <name evidence="2" type="ORF">NCTC13163_02720</name>
</gene>
<evidence type="ECO:0000313" key="2">
    <source>
        <dbReference type="EMBL" id="STO09301.1"/>
    </source>
</evidence>
<keyword evidence="1" id="KW-0175">Coiled coil</keyword>
<reference evidence="2 3" key="1">
    <citation type="submission" date="2018-06" db="EMBL/GenBank/DDBJ databases">
        <authorList>
            <consortium name="Pathogen Informatics"/>
            <person name="Doyle S."/>
        </authorList>
    </citation>
    <scope>NUCLEOTIDE SEQUENCE [LARGE SCALE GENOMIC DNA]</scope>
    <source>
        <strain evidence="2 3">NCTC13163</strain>
    </source>
</reference>
<sequence length="312" mass="36656">MSNVHQLQLDLQQRLSERDRLARKLKRLDKQIAEHETVRKQLLNSFTKEQRDVYDLEVFSLVNAWRKFRGTFNEQKTIELEEAARAELKLREHEKMIDELELERRDLRETFEAYANIDTEWERFLEAKEARLKQDPDVIETLYRLTNDQAKISEALVEYNEAIVAGRSARAAISKTLKHLDSAKGWSTYDTFFGGGLIATAMKHDAIDASERTMHELQSALERFSRELADVKEVVSGLHIERGSLIQFADYFLDDIFSEWTMHGRINDSLDKVNGLDREIAKLIESMTRQVERLERQREQTEDKRKQLIVTR</sequence>
<organism evidence="2 3">
    <name type="scientific">Exiguobacterium aurantiacum</name>
    <dbReference type="NCBI Taxonomy" id="33987"/>
    <lineage>
        <taxon>Bacteria</taxon>
        <taxon>Bacillati</taxon>
        <taxon>Bacillota</taxon>
        <taxon>Bacilli</taxon>
        <taxon>Bacillales</taxon>
        <taxon>Bacillales Family XII. Incertae Sedis</taxon>
        <taxon>Exiguobacterium</taxon>
    </lineage>
</organism>